<keyword evidence="2" id="KW-1185">Reference proteome</keyword>
<dbReference type="Proteomes" id="UP000291289">
    <property type="component" value="Unassembled WGS sequence"/>
</dbReference>
<gene>
    <name evidence="1" type="ORF">EJ419_06065</name>
</gene>
<accession>A0A4R0QWU0</accession>
<comment type="caution">
    <text evidence="1">The sequence shown here is derived from an EMBL/GenBank/DDBJ whole genome shotgun (WGS) entry which is preliminary data.</text>
</comment>
<dbReference type="RefSeq" id="WP_131284639.1">
    <property type="nucleotide sequence ID" value="NZ_RXLP01000023.1"/>
</dbReference>
<evidence type="ECO:0000313" key="1">
    <source>
        <dbReference type="EMBL" id="TCD53990.1"/>
    </source>
</evidence>
<dbReference type="EMBL" id="RXLP01000023">
    <property type="protein sequence ID" value="TCD53990.1"/>
    <property type="molecule type" value="Genomic_DNA"/>
</dbReference>
<protein>
    <submittedName>
        <fullName evidence="1">Uncharacterized protein</fullName>
    </submittedName>
</protein>
<sequence>MSNYSEQTRVDIARAEYENYSIDDAANHKAFTYGQQNVKLGNLEKVVDDKETGLKMYLVKTDEHHYTVLYRGSEAPMKDGSKADWVNNDIPMGTYILTRTKSQTPQLKQAADVSNAFEQLRDTVNAGIEKAMETDASLANDVQNFVESYDEMKYKQSVAKTAVEVGTSMLNPSNPLSPFKPF</sequence>
<name>A0A4R0QWU0_9BIFI</name>
<dbReference type="OrthoDB" id="2365336at2"/>
<organism evidence="1 2">
    <name type="scientific">Alloscardovia theropitheci</name>
    <dbReference type="NCBI Taxonomy" id="2496842"/>
    <lineage>
        <taxon>Bacteria</taxon>
        <taxon>Bacillati</taxon>
        <taxon>Actinomycetota</taxon>
        <taxon>Actinomycetes</taxon>
        <taxon>Bifidobacteriales</taxon>
        <taxon>Bifidobacteriaceae</taxon>
        <taxon>Alloscardovia</taxon>
    </lineage>
</organism>
<dbReference type="AlphaFoldDB" id="A0A4R0QWU0"/>
<reference evidence="1 2" key="1">
    <citation type="submission" date="2018-12" db="EMBL/GenBank/DDBJ databases">
        <title>Alloscrdovia theropitheci sp. nov: a novel taxon from the feces of the bleeding-herat monkey (Theropithecus geleda).</title>
        <authorList>
            <person name="Modesto M."/>
        </authorList>
    </citation>
    <scope>NUCLEOTIDE SEQUENCE [LARGE SCALE GENOMIC DNA]</scope>
    <source>
        <strain evidence="1 2">GLDI4/2</strain>
    </source>
</reference>
<proteinExistence type="predicted"/>
<evidence type="ECO:0000313" key="2">
    <source>
        <dbReference type="Proteomes" id="UP000291289"/>
    </source>
</evidence>